<feature type="domain" description="Enoyl reductase (ER)" evidence="4">
    <location>
        <begin position="14"/>
        <end position="278"/>
    </location>
</feature>
<dbReference type="CDD" id="cd08249">
    <property type="entry name" value="enoyl_reductase_like"/>
    <property type="match status" value="1"/>
</dbReference>
<evidence type="ECO:0000256" key="1">
    <source>
        <dbReference type="ARBA" id="ARBA00008072"/>
    </source>
</evidence>
<dbReference type="InterPro" id="IPR047122">
    <property type="entry name" value="Trans-enoyl_RdTase-like"/>
</dbReference>
<dbReference type="Gene3D" id="3.90.180.10">
    <property type="entry name" value="Medium-chain alcohol dehydrogenases, catalytic domain"/>
    <property type="match status" value="1"/>
</dbReference>
<evidence type="ECO:0000313" key="6">
    <source>
        <dbReference type="Proteomes" id="UP001345013"/>
    </source>
</evidence>
<dbReference type="InterPro" id="IPR036291">
    <property type="entry name" value="NAD(P)-bd_dom_sf"/>
</dbReference>
<dbReference type="EMBL" id="JAVRRG010000280">
    <property type="protein sequence ID" value="KAK5074526.1"/>
    <property type="molecule type" value="Genomic_DNA"/>
</dbReference>
<comment type="similarity">
    <text evidence="1">Belongs to the zinc-containing alcohol dehydrogenase family.</text>
</comment>
<keyword evidence="2" id="KW-0560">Oxidoreductase</keyword>
<gene>
    <name evidence="5" type="ORF">LTR24_010145</name>
</gene>
<dbReference type="InterPro" id="IPR013154">
    <property type="entry name" value="ADH-like_N"/>
</dbReference>
<keyword evidence="3" id="KW-0812">Transmembrane</keyword>
<protein>
    <recommendedName>
        <fullName evidence="4">Enoyl reductase (ER) domain-containing protein</fullName>
    </recommendedName>
</protein>
<evidence type="ECO:0000313" key="5">
    <source>
        <dbReference type="EMBL" id="KAK5074526.1"/>
    </source>
</evidence>
<evidence type="ECO:0000256" key="2">
    <source>
        <dbReference type="ARBA" id="ARBA00023002"/>
    </source>
</evidence>
<dbReference type="InterPro" id="IPR011032">
    <property type="entry name" value="GroES-like_sf"/>
</dbReference>
<dbReference type="Proteomes" id="UP001345013">
    <property type="component" value="Unassembled WGS sequence"/>
</dbReference>
<comment type="caution">
    <text evidence="5">The sequence shown here is derived from an EMBL/GenBank/DDBJ whole genome shotgun (WGS) entry which is preliminary data.</text>
</comment>
<evidence type="ECO:0000259" key="4">
    <source>
        <dbReference type="SMART" id="SM00829"/>
    </source>
</evidence>
<dbReference type="InterPro" id="IPR020843">
    <property type="entry name" value="ER"/>
</dbReference>
<feature type="transmembrane region" description="Helical" evidence="3">
    <location>
        <begin position="175"/>
        <end position="197"/>
    </location>
</feature>
<keyword evidence="3" id="KW-1133">Transmembrane helix</keyword>
<dbReference type="SUPFAM" id="SSF51735">
    <property type="entry name" value="NAD(P)-binding Rossmann-fold domains"/>
    <property type="match status" value="1"/>
</dbReference>
<sequence length="379" mass="40452">MTSEETNQACWLDGAGQPFTIRGAAIPTAADNEVVIRTHAVAMNPVDAIRQKIGMAIPEGGYPWVIGADGAGVVHALGSHVKGLQVGDRVIAMGDEFGTHQPSHGSFQRYFCTSARYIGKIPNDIKLADAVVLPLCLSTAAGALFEKEGMGLSWPRLSDADAHGKQKDLHNRDVVVVWGGSSVVGLCAIQMLVLAGYCVIATASKHNHDLVRGAGAQAVFDYKEDGCVEEVCNWVEERHLSCAGVLASVIDQTGRSVEQCGQVAKRLQGRKFVGTTLARGLMPLPDLGEEIKTSACLGIVQDDLLEYIWKEWMPQALEKGELKCLPRPEIVGRGLVSVNEACEIMGKGVSGSKLVVTDIRATKAIECSTARAANVVPRL</sequence>
<keyword evidence="3" id="KW-0472">Membrane</keyword>
<dbReference type="SMART" id="SM00829">
    <property type="entry name" value="PKS_ER"/>
    <property type="match status" value="1"/>
</dbReference>
<dbReference type="Pfam" id="PF08240">
    <property type="entry name" value="ADH_N"/>
    <property type="match status" value="1"/>
</dbReference>
<accession>A0ABR0JUV6</accession>
<name>A0ABR0JUV6_9EURO</name>
<dbReference type="Gene3D" id="3.40.50.720">
    <property type="entry name" value="NAD(P)-binding Rossmann-like Domain"/>
    <property type="match status" value="1"/>
</dbReference>
<dbReference type="PANTHER" id="PTHR45348:SF2">
    <property type="entry name" value="ZINC-TYPE ALCOHOL DEHYDROGENASE-LIKE PROTEIN C2E1P3.01"/>
    <property type="match status" value="1"/>
</dbReference>
<keyword evidence="6" id="KW-1185">Reference proteome</keyword>
<organism evidence="5 6">
    <name type="scientific">Lithohypha guttulata</name>
    <dbReference type="NCBI Taxonomy" id="1690604"/>
    <lineage>
        <taxon>Eukaryota</taxon>
        <taxon>Fungi</taxon>
        <taxon>Dikarya</taxon>
        <taxon>Ascomycota</taxon>
        <taxon>Pezizomycotina</taxon>
        <taxon>Eurotiomycetes</taxon>
        <taxon>Chaetothyriomycetidae</taxon>
        <taxon>Chaetothyriales</taxon>
        <taxon>Trichomeriaceae</taxon>
        <taxon>Lithohypha</taxon>
    </lineage>
</organism>
<dbReference type="SUPFAM" id="SSF50129">
    <property type="entry name" value="GroES-like"/>
    <property type="match status" value="1"/>
</dbReference>
<proteinExistence type="inferred from homology"/>
<reference evidence="5 6" key="1">
    <citation type="submission" date="2023-08" db="EMBL/GenBank/DDBJ databases">
        <title>Black Yeasts Isolated from many extreme environments.</title>
        <authorList>
            <person name="Coleine C."/>
            <person name="Stajich J.E."/>
            <person name="Selbmann L."/>
        </authorList>
    </citation>
    <scope>NUCLEOTIDE SEQUENCE [LARGE SCALE GENOMIC DNA]</scope>
    <source>
        <strain evidence="5 6">CCFEE 5885</strain>
    </source>
</reference>
<evidence type="ECO:0000256" key="3">
    <source>
        <dbReference type="SAM" id="Phobius"/>
    </source>
</evidence>
<dbReference type="PANTHER" id="PTHR45348">
    <property type="entry name" value="HYPOTHETICAL OXIDOREDUCTASE (EUROFUNG)"/>
    <property type="match status" value="1"/>
</dbReference>